<gene>
    <name evidence="9" type="ORF">JCM21531_3801</name>
</gene>
<dbReference type="InterPro" id="IPR002105">
    <property type="entry name" value="Dockerin_1_rpt"/>
</dbReference>
<evidence type="ECO:0000259" key="8">
    <source>
        <dbReference type="PROSITE" id="PS51766"/>
    </source>
</evidence>
<name>W4V9V6_9FIRM</name>
<evidence type="ECO:0000256" key="3">
    <source>
        <dbReference type="ARBA" id="ARBA00022801"/>
    </source>
</evidence>
<dbReference type="Pfam" id="PF17851">
    <property type="entry name" value="GH43_C2"/>
    <property type="match status" value="1"/>
</dbReference>
<dbReference type="Pfam" id="PF04616">
    <property type="entry name" value="Glyco_hydro_43"/>
    <property type="match status" value="1"/>
</dbReference>
<dbReference type="InterPro" id="IPR005084">
    <property type="entry name" value="CBM6"/>
</dbReference>
<dbReference type="InterPro" id="IPR013320">
    <property type="entry name" value="ConA-like_dom_sf"/>
</dbReference>
<proteinExistence type="inferred from homology"/>
<keyword evidence="10" id="KW-1185">Reference proteome</keyword>
<protein>
    <submittedName>
        <fullName evidence="9">Beta-galactosidase</fullName>
    </submittedName>
</protein>
<feature type="domain" description="Dockerin" evidence="8">
    <location>
        <begin position="662"/>
        <end position="728"/>
    </location>
</feature>
<dbReference type="Gene3D" id="2.115.10.20">
    <property type="entry name" value="Glycosyl hydrolase domain, family 43"/>
    <property type="match status" value="1"/>
</dbReference>
<dbReference type="Gene3D" id="1.10.1330.10">
    <property type="entry name" value="Dockerin domain"/>
    <property type="match status" value="1"/>
</dbReference>
<comment type="similarity">
    <text evidence="1">Belongs to the glycosyl hydrolase 43 family.</text>
</comment>
<dbReference type="PROSITE" id="PS51175">
    <property type="entry name" value="CBM6"/>
    <property type="match status" value="1"/>
</dbReference>
<evidence type="ECO:0000256" key="1">
    <source>
        <dbReference type="ARBA" id="ARBA00009865"/>
    </source>
</evidence>
<dbReference type="RefSeq" id="WP_038290784.1">
    <property type="nucleotide sequence ID" value="NZ_BAVR01000059.1"/>
</dbReference>
<dbReference type="InterPro" id="IPR023296">
    <property type="entry name" value="Glyco_hydro_beta-prop_sf"/>
</dbReference>
<dbReference type="GO" id="GO:0004553">
    <property type="term" value="F:hydrolase activity, hydrolyzing O-glycosyl compounds"/>
    <property type="evidence" value="ECO:0007669"/>
    <property type="project" value="InterPro"/>
</dbReference>
<dbReference type="GO" id="GO:0000272">
    <property type="term" value="P:polysaccharide catabolic process"/>
    <property type="evidence" value="ECO:0007669"/>
    <property type="project" value="InterPro"/>
</dbReference>
<dbReference type="InterPro" id="IPR016134">
    <property type="entry name" value="Dockerin_dom"/>
</dbReference>
<dbReference type="SUPFAM" id="SSF75005">
    <property type="entry name" value="Arabinanase/levansucrase/invertase"/>
    <property type="match status" value="1"/>
</dbReference>
<evidence type="ECO:0000313" key="9">
    <source>
        <dbReference type="EMBL" id="GAE90210.1"/>
    </source>
</evidence>
<dbReference type="SUPFAM" id="SSF63446">
    <property type="entry name" value="Type I dockerin domain"/>
    <property type="match status" value="1"/>
</dbReference>
<evidence type="ECO:0000256" key="5">
    <source>
        <dbReference type="PIRSR" id="PIRSR606710-1"/>
    </source>
</evidence>
<dbReference type="CDD" id="cd04084">
    <property type="entry name" value="CBM6_xylanase-like"/>
    <property type="match status" value="1"/>
</dbReference>
<dbReference type="Gene3D" id="2.60.120.200">
    <property type="match status" value="1"/>
</dbReference>
<dbReference type="Proteomes" id="UP000019109">
    <property type="component" value="Unassembled WGS sequence"/>
</dbReference>
<dbReference type="SUPFAM" id="SSF49785">
    <property type="entry name" value="Galactose-binding domain-like"/>
    <property type="match status" value="1"/>
</dbReference>
<dbReference type="CDD" id="cd09001">
    <property type="entry name" value="GH43_FsAxh1-like"/>
    <property type="match status" value="1"/>
</dbReference>
<dbReference type="InterPro" id="IPR041542">
    <property type="entry name" value="GH43_C2"/>
</dbReference>
<dbReference type="InterPro" id="IPR036439">
    <property type="entry name" value="Dockerin_dom_sf"/>
</dbReference>
<evidence type="ECO:0000256" key="4">
    <source>
        <dbReference type="ARBA" id="ARBA00023295"/>
    </source>
</evidence>
<feature type="site" description="Important for catalytic activity, responsible for pKa modulation of the active site Glu and correct orientation of both the proton donor and substrate" evidence="6">
    <location>
        <position position="164"/>
    </location>
</feature>
<feature type="active site" description="Proton donor" evidence="5">
    <location>
        <position position="213"/>
    </location>
</feature>
<dbReference type="AlphaFoldDB" id="W4V9V6"/>
<dbReference type="SUPFAM" id="SSF49899">
    <property type="entry name" value="Concanavalin A-like lectins/glucanases"/>
    <property type="match status" value="1"/>
</dbReference>
<dbReference type="InterPro" id="IPR006584">
    <property type="entry name" value="Cellulose-bd_IV"/>
</dbReference>
<evidence type="ECO:0000259" key="7">
    <source>
        <dbReference type="PROSITE" id="PS51175"/>
    </source>
</evidence>
<feature type="active site" description="Proton acceptor" evidence="5">
    <location>
        <position position="56"/>
    </location>
</feature>
<comment type="caution">
    <text evidence="9">The sequence shown here is derived from an EMBL/GenBank/DDBJ whole genome shotgun (WGS) entry which is preliminary data.</text>
</comment>
<dbReference type="PANTHER" id="PTHR42812:SF12">
    <property type="entry name" value="BETA-XYLOSIDASE-RELATED"/>
    <property type="match status" value="1"/>
</dbReference>
<dbReference type="InterPro" id="IPR018247">
    <property type="entry name" value="EF_Hand_1_Ca_BS"/>
</dbReference>
<sequence>MLFAKKPKRSLGLKKAIVILLVLCMSLLQSIFVYGWQSDNGDGTFNNPPLYADYPDPSIIRVGNYFYMASSTFVGVPGLVILKSEDLVNWEIAGHCISSFTGDSKYNLEGGTKYGNGCYAPSIAYKNGTFYVAVTPNGERTRIYYAKDVAGPWNYNTLGGSYFDPCLFIDDDGSAYLAYGGAWENSIKMIQLNSNLSATVGSSRVILSYKSVEGTHLSKVNGRYYLFNAVPAQRLVCSRANNVWGPYGETITLCTAGKGGHQGGIVDLPDGTYWGYLHQDDGAIGRPTRICPITWQNGWPMFGRPGYIGQVESKYTKPIQNKPIKVPAASDEFNSDSLGLQWMWNHNPDNSKWSLTGTSLRLKATTAKDFWTARNSLTQKGQGPISTGTIKIDCSGMQPGDICGLGMLGDPRGYIAVTRDPKRIIMTEEEVVKATVNNITSNILYFRLEMNFMTKQARFFWKDDNRDWQQLGPAITMGFDWQYGTFQGEQYAILNFNPNGSTGYMDVDWFRLNDIPGDNQTPQPTPTPIPRQAFTKIEAESYNNQLGIQTEKCSEGGENIGFIENGDYAVYKNIDFGNGAASFEARVASATNGGKIELRIDSINGPLIGTCPVAGTGDWQTWNTVSCDVSEVKGNHDLYLVFTGGSGYLFNVNWFTFIEANNDEHLGDLNGDGKVNSTDLQVLKKHLLRITSLTGKELSNADVTKDGKVDSSDYTLLKRYILKFITDF</sequence>
<dbReference type="PROSITE" id="PS51766">
    <property type="entry name" value="DOCKERIN"/>
    <property type="match status" value="1"/>
</dbReference>
<dbReference type="Gene3D" id="2.60.120.260">
    <property type="entry name" value="Galactose-binding domain-like"/>
    <property type="match status" value="1"/>
</dbReference>
<dbReference type="PANTHER" id="PTHR42812">
    <property type="entry name" value="BETA-XYLOSIDASE"/>
    <property type="match status" value="1"/>
</dbReference>
<dbReference type="SMART" id="SM00606">
    <property type="entry name" value="CBD_IV"/>
    <property type="match status" value="1"/>
</dbReference>
<dbReference type="InterPro" id="IPR051795">
    <property type="entry name" value="Glycosyl_Hydrlase_43"/>
</dbReference>
<accession>W4V9V6</accession>
<dbReference type="GO" id="GO:0030246">
    <property type="term" value="F:carbohydrate binding"/>
    <property type="evidence" value="ECO:0007669"/>
    <property type="project" value="InterPro"/>
</dbReference>
<keyword evidence="2" id="KW-0732">Signal</keyword>
<evidence type="ECO:0000313" key="10">
    <source>
        <dbReference type="Proteomes" id="UP000019109"/>
    </source>
</evidence>
<dbReference type="EMBL" id="BAVR01000059">
    <property type="protein sequence ID" value="GAE90210.1"/>
    <property type="molecule type" value="Genomic_DNA"/>
</dbReference>
<evidence type="ECO:0000256" key="2">
    <source>
        <dbReference type="ARBA" id="ARBA00022729"/>
    </source>
</evidence>
<keyword evidence="3" id="KW-0378">Hydrolase</keyword>
<evidence type="ECO:0000256" key="6">
    <source>
        <dbReference type="PIRSR" id="PIRSR606710-2"/>
    </source>
</evidence>
<dbReference type="InterPro" id="IPR008979">
    <property type="entry name" value="Galactose-bd-like_sf"/>
</dbReference>
<dbReference type="Pfam" id="PF00404">
    <property type="entry name" value="Dockerin_1"/>
    <property type="match status" value="1"/>
</dbReference>
<dbReference type="PROSITE" id="PS00018">
    <property type="entry name" value="EF_HAND_1"/>
    <property type="match status" value="1"/>
</dbReference>
<reference evidence="9" key="1">
    <citation type="journal article" date="2014" name="Genome Announc.">
        <title>Draft Genome Sequence of Clostridium straminisolvens Strain JCM 21531T, Isolated from a Cellulose-Degrading Bacterial Community.</title>
        <authorList>
            <person name="Yuki M."/>
            <person name="Oshima K."/>
            <person name="Suda W."/>
            <person name="Sakamoto M."/>
            <person name="Kitamura K."/>
            <person name="Iida T."/>
            <person name="Hattori M."/>
            <person name="Ohkuma M."/>
        </authorList>
    </citation>
    <scope>NUCLEOTIDE SEQUENCE [LARGE SCALE GENOMIC DNA]</scope>
    <source>
        <strain evidence="9">JCM 21531</strain>
    </source>
</reference>
<keyword evidence="4" id="KW-0326">Glycosidase</keyword>
<feature type="domain" description="CBM6" evidence="7">
    <location>
        <begin position="535"/>
        <end position="658"/>
    </location>
</feature>
<dbReference type="Pfam" id="PF03422">
    <property type="entry name" value="CBM_6"/>
    <property type="match status" value="1"/>
</dbReference>
<organism evidence="9 10">
    <name type="scientific">Acetivibrio straminisolvens JCM 21531</name>
    <dbReference type="NCBI Taxonomy" id="1294263"/>
    <lineage>
        <taxon>Bacteria</taxon>
        <taxon>Bacillati</taxon>
        <taxon>Bacillota</taxon>
        <taxon>Clostridia</taxon>
        <taxon>Eubacteriales</taxon>
        <taxon>Oscillospiraceae</taxon>
        <taxon>Acetivibrio</taxon>
    </lineage>
</organism>
<dbReference type="OrthoDB" id="9801455at2"/>
<dbReference type="InterPro" id="IPR006710">
    <property type="entry name" value="Glyco_hydro_43"/>
</dbReference>
<dbReference type="CDD" id="cd14256">
    <property type="entry name" value="Dockerin_I"/>
    <property type="match status" value="1"/>
</dbReference>
<dbReference type="STRING" id="1294263.JCM21531_3801"/>